<evidence type="ECO:0000313" key="2">
    <source>
        <dbReference type="Proteomes" id="UP000653797"/>
    </source>
</evidence>
<dbReference type="AlphaFoldDB" id="A0A927B8A3"/>
<protein>
    <recommendedName>
        <fullName evidence="3">DUF4595 domain-containing protein</fullName>
    </recommendedName>
</protein>
<comment type="caution">
    <text evidence="1">The sequence shown here is derived from an EMBL/GenBank/DDBJ whole genome shotgun (WGS) entry which is preliminary data.</text>
</comment>
<keyword evidence="2" id="KW-1185">Reference proteome</keyword>
<dbReference type="RefSeq" id="WP_191043172.1">
    <property type="nucleotide sequence ID" value="NZ_JACXAA010000024.1"/>
</dbReference>
<dbReference type="Proteomes" id="UP000653797">
    <property type="component" value="Unassembled WGS sequence"/>
</dbReference>
<proteinExistence type="predicted"/>
<dbReference type="EMBL" id="JACXAA010000024">
    <property type="protein sequence ID" value="MBD2757550.1"/>
    <property type="molecule type" value="Genomic_DNA"/>
</dbReference>
<name>A0A927B8A3_9BACT</name>
<organism evidence="1 2">
    <name type="scientific">Spirosoma validum</name>
    <dbReference type="NCBI Taxonomy" id="2771355"/>
    <lineage>
        <taxon>Bacteria</taxon>
        <taxon>Pseudomonadati</taxon>
        <taxon>Bacteroidota</taxon>
        <taxon>Cytophagia</taxon>
        <taxon>Cytophagales</taxon>
        <taxon>Cytophagaceae</taxon>
        <taxon>Spirosoma</taxon>
    </lineage>
</organism>
<reference evidence="1" key="1">
    <citation type="submission" date="2020-09" db="EMBL/GenBank/DDBJ databases">
        <authorList>
            <person name="Kim M.K."/>
        </authorList>
    </citation>
    <scope>NUCLEOTIDE SEQUENCE</scope>
    <source>
        <strain evidence="1">BT704</strain>
    </source>
</reference>
<dbReference type="PROSITE" id="PS51257">
    <property type="entry name" value="PROKAR_LIPOPROTEIN"/>
    <property type="match status" value="1"/>
</dbReference>
<sequence>MNTLLFRCGLISLTVLWLGCKEPMTPAEPTFFLKTMTESRYTPDDSLTITYHYDQTNRLEREERKQPFAPGRIVDLYESKDLSQVYADQCRIHSYNMQNQEISVKRYFFTANVWLTYDADSLIYAANQLAMQVHKDYFFQVDGGQYAFSSPLWLTKRTFTYDSQNRVASETDSVFITHDIPVGSTMLTKAPATYLHTNKTTYTYDDKGMMVKLVAISDDKNKPRRYSNGWYVISTSGGYSSSVRMPFTPGTTTYMYEHNSDGQLSRKTATYTDGKSAQNYVSRFTYEYGMKQ</sequence>
<evidence type="ECO:0008006" key="3">
    <source>
        <dbReference type="Google" id="ProtNLM"/>
    </source>
</evidence>
<evidence type="ECO:0000313" key="1">
    <source>
        <dbReference type="EMBL" id="MBD2757550.1"/>
    </source>
</evidence>
<gene>
    <name evidence="1" type="ORF">IC230_32065</name>
</gene>
<accession>A0A927B8A3</accession>